<dbReference type="AlphaFoldDB" id="A0A2R8BA02"/>
<keyword evidence="3" id="KW-1185">Reference proteome</keyword>
<protein>
    <submittedName>
        <fullName evidence="2">Uncharacterized protein</fullName>
    </submittedName>
</protein>
<feature type="transmembrane region" description="Helical" evidence="1">
    <location>
        <begin position="94"/>
        <end position="113"/>
    </location>
</feature>
<reference evidence="2 3" key="1">
    <citation type="submission" date="2018-03" db="EMBL/GenBank/DDBJ databases">
        <authorList>
            <person name="Keele B.F."/>
        </authorList>
    </citation>
    <scope>NUCLEOTIDE SEQUENCE [LARGE SCALE GENOMIC DNA]</scope>
    <source>
        <strain evidence="2 3">CECT 8599</strain>
    </source>
</reference>
<sequence>MLVLALTLNCLIVFPLTYALLTNNAGMDAAYGPDSDARRILACLYGTIGAASAYALALIAMDQRPAAVQIAIVLFVLQIVYKLATVVVVGPGHAVAQANMFVVVVLGITLITLRS</sequence>
<gene>
    <name evidence="2" type="ORF">ASD8599_00618</name>
</gene>
<dbReference type="Proteomes" id="UP000244880">
    <property type="component" value="Unassembled WGS sequence"/>
</dbReference>
<keyword evidence="1" id="KW-1133">Transmembrane helix</keyword>
<proteinExistence type="predicted"/>
<evidence type="ECO:0000313" key="3">
    <source>
        <dbReference type="Proteomes" id="UP000244880"/>
    </source>
</evidence>
<evidence type="ECO:0000256" key="1">
    <source>
        <dbReference type="SAM" id="Phobius"/>
    </source>
</evidence>
<keyword evidence="1" id="KW-0472">Membrane</keyword>
<accession>A0A2R8BA02</accession>
<feature type="transmembrane region" description="Helical" evidence="1">
    <location>
        <begin position="66"/>
        <end position="88"/>
    </location>
</feature>
<dbReference type="EMBL" id="OMOR01000001">
    <property type="protein sequence ID" value="SPH19879.1"/>
    <property type="molecule type" value="Genomic_DNA"/>
</dbReference>
<keyword evidence="1" id="KW-0812">Transmembrane</keyword>
<dbReference type="OrthoDB" id="7867070at2"/>
<name>A0A2R8BA02_9RHOB</name>
<evidence type="ECO:0000313" key="2">
    <source>
        <dbReference type="EMBL" id="SPH19879.1"/>
    </source>
</evidence>
<feature type="transmembrane region" description="Helical" evidence="1">
    <location>
        <begin position="39"/>
        <end position="59"/>
    </location>
</feature>
<organism evidence="2 3">
    <name type="scientific">Ascidiaceihabitans donghaensis</name>
    <dbReference type="NCBI Taxonomy" id="1510460"/>
    <lineage>
        <taxon>Bacteria</taxon>
        <taxon>Pseudomonadati</taxon>
        <taxon>Pseudomonadota</taxon>
        <taxon>Alphaproteobacteria</taxon>
        <taxon>Rhodobacterales</taxon>
        <taxon>Paracoccaceae</taxon>
        <taxon>Ascidiaceihabitans</taxon>
    </lineage>
</organism>
<dbReference type="RefSeq" id="WP_108827169.1">
    <property type="nucleotide sequence ID" value="NZ_OMOR01000001.1"/>
</dbReference>